<proteinExistence type="predicted"/>
<evidence type="ECO:0000259" key="1">
    <source>
        <dbReference type="Pfam" id="PF05618"/>
    </source>
</evidence>
<dbReference type="SUPFAM" id="SSF50630">
    <property type="entry name" value="Acid proteases"/>
    <property type="match status" value="1"/>
</dbReference>
<dbReference type="PANTHER" id="PTHR38037">
    <property type="entry name" value="ZN_PROTEASE DOMAIN-CONTAINING PROTEIN"/>
    <property type="match status" value="1"/>
</dbReference>
<keyword evidence="3" id="KW-1185">Reference proteome</keyword>
<organism evidence="2 3">
    <name type="scientific">Kordiimonas lipolytica</name>
    <dbReference type="NCBI Taxonomy" id="1662421"/>
    <lineage>
        <taxon>Bacteria</taxon>
        <taxon>Pseudomonadati</taxon>
        <taxon>Pseudomonadota</taxon>
        <taxon>Alphaproteobacteria</taxon>
        <taxon>Kordiimonadales</taxon>
        <taxon>Kordiimonadaceae</taxon>
        <taxon>Kordiimonas</taxon>
    </lineage>
</organism>
<protein>
    <submittedName>
        <fullName evidence="2">ATP-dependent zinc protease</fullName>
    </submittedName>
</protein>
<dbReference type="Gene3D" id="2.40.70.10">
    <property type="entry name" value="Acid Proteases"/>
    <property type="match status" value="1"/>
</dbReference>
<dbReference type="PANTHER" id="PTHR38037:SF1">
    <property type="entry name" value="ATP-DEPENDENT ZINC PROTEASE DOMAIN-CONTAINING PROTEIN-RELATED"/>
    <property type="match status" value="1"/>
</dbReference>
<dbReference type="GO" id="GO:0008233">
    <property type="term" value="F:peptidase activity"/>
    <property type="evidence" value="ECO:0007669"/>
    <property type="project" value="UniProtKB-KW"/>
</dbReference>
<comment type="caution">
    <text evidence="2">The sequence shown here is derived from an EMBL/GenBank/DDBJ whole genome shotgun (WGS) entry which is preliminary data.</text>
</comment>
<gene>
    <name evidence="2" type="ORF">ACFO5Q_16535</name>
</gene>
<dbReference type="EMBL" id="JBHSCR010000017">
    <property type="protein sequence ID" value="MFC4349462.1"/>
    <property type="molecule type" value="Genomic_DNA"/>
</dbReference>
<dbReference type="RefSeq" id="WP_068146558.1">
    <property type="nucleotide sequence ID" value="NZ_JBHSCR010000017.1"/>
</dbReference>
<evidence type="ECO:0000313" key="3">
    <source>
        <dbReference type="Proteomes" id="UP001595776"/>
    </source>
</evidence>
<feature type="domain" description="Retropepsin-like aspartic endopeptidase" evidence="1">
    <location>
        <begin position="6"/>
        <end position="138"/>
    </location>
</feature>
<keyword evidence="2" id="KW-0645">Protease</keyword>
<evidence type="ECO:0000313" key="2">
    <source>
        <dbReference type="EMBL" id="MFC4349462.1"/>
    </source>
</evidence>
<dbReference type="Proteomes" id="UP001595776">
    <property type="component" value="Unassembled WGS sequence"/>
</dbReference>
<reference evidence="3" key="1">
    <citation type="journal article" date="2019" name="Int. J. Syst. Evol. Microbiol.">
        <title>The Global Catalogue of Microorganisms (GCM) 10K type strain sequencing project: providing services to taxonomists for standard genome sequencing and annotation.</title>
        <authorList>
            <consortium name="The Broad Institute Genomics Platform"/>
            <consortium name="The Broad Institute Genome Sequencing Center for Infectious Disease"/>
            <person name="Wu L."/>
            <person name="Ma J."/>
        </authorList>
    </citation>
    <scope>NUCLEOTIDE SEQUENCE [LARGE SCALE GENOMIC DNA]</scope>
    <source>
        <strain evidence="3">CGMCC 1.15304</strain>
    </source>
</reference>
<dbReference type="Pfam" id="PF05618">
    <property type="entry name" value="Zn_protease"/>
    <property type="match status" value="1"/>
</dbReference>
<name>A0ABV8UDV9_9PROT</name>
<dbReference type="InterPro" id="IPR008503">
    <property type="entry name" value="Asp_endopeptidase"/>
</dbReference>
<keyword evidence="2" id="KW-0378">Hydrolase</keyword>
<sequence>MRSKLIIGWREWATLPDLGVDRIKAKIDTGAKTSAIHAYRVKKFMKDGAPWAEFRLHPVQKHKRPEIRCEAPIVDERAVRSSSGHEEIRYVVKTLLKLGPISRKVELTLTNRDDMGFRMLIGRQALKGFCLVDSGLSYGLGEPDDPNFNC</sequence>
<dbReference type="GO" id="GO:0006508">
    <property type="term" value="P:proteolysis"/>
    <property type="evidence" value="ECO:0007669"/>
    <property type="project" value="UniProtKB-KW"/>
</dbReference>
<accession>A0ABV8UDV9</accession>
<dbReference type="InterPro" id="IPR021109">
    <property type="entry name" value="Peptidase_aspartic_dom_sf"/>
</dbReference>